<reference evidence="2" key="1">
    <citation type="journal article" date="2014" name="Int. J. Syst. Evol. Microbiol.">
        <title>Complete genome sequence of Corynebacterium casei LMG S-19264T (=DSM 44701T), isolated from a smear-ripened cheese.</title>
        <authorList>
            <consortium name="US DOE Joint Genome Institute (JGI-PGF)"/>
            <person name="Walter F."/>
            <person name="Albersmeier A."/>
            <person name="Kalinowski J."/>
            <person name="Ruckert C."/>
        </authorList>
    </citation>
    <scope>NUCLEOTIDE SEQUENCE</scope>
    <source>
        <strain evidence="2">CGMCC 1.10998</strain>
    </source>
</reference>
<name>A0A916UZL2_9BURK</name>
<dbReference type="RefSeq" id="WP_188568915.1">
    <property type="nucleotide sequence ID" value="NZ_BMED01000007.1"/>
</dbReference>
<accession>A0A916UZL2</accession>
<sequence>MHKLDRLLTEIRACTLCAEHLPLGPRPVVQMGSTARILIAGQAPGRKVHATGTPFDDASGERLRDWLGMSKEIFYDPAIVAILPMGFCYPGTGKSGDLPPRPECAATWRAKALSLLPNIELTLVIGQYAQAYHLPGNKATLTELVQAWREHGPAIIPLPHPSPRNNIWLKRNPWFQAELLPELREQIARILYQA</sequence>
<dbReference type="InterPro" id="IPR047124">
    <property type="entry name" value="HI_0220.2"/>
</dbReference>
<dbReference type="InterPro" id="IPR005122">
    <property type="entry name" value="Uracil-DNA_glycosylase-like"/>
</dbReference>
<evidence type="ECO:0000313" key="2">
    <source>
        <dbReference type="EMBL" id="GGC96749.1"/>
    </source>
</evidence>
<evidence type="ECO:0000259" key="1">
    <source>
        <dbReference type="SMART" id="SM00986"/>
    </source>
</evidence>
<reference evidence="2" key="2">
    <citation type="submission" date="2020-09" db="EMBL/GenBank/DDBJ databases">
        <authorList>
            <person name="Sun Q."/>
            <person name="Zhou Y."/>
        </authorList>
    </citation>
    <scope>NUCLEOTIDE SEQUENCE</scope>
    <source>
        <strain evidence="2">CGMCC 1.10998</strain>
    </source>
</reference>
<dbReference type="AlphaFoldDB" id="A0A916UZL2"/>
<dbReference type="PANTHER" id="PTHR42160">
    <property type="entry name" value="URACIL-DNA GLYCOSYLASE SUPERFAMILY PROTEIN"/>
    <property type="match status" value="1"/>
</dbReference>
<keyword evidence="3" id="KW-1185">Reference proteome</keyword>
<dbReference type="SUPFAM" id="SSF52141">
    <property type="entry name" value="Uracil-DNA glycosylase-like"/>
    <property type="match status" value="1"/>
</dbReference>
<dbReference type="SMART" id="SM00987">
    <property type="entry name" value="UreE_C"/>
    <property type="match status" value="1"/>
</dbReference>
<evidence type="ECO:0000313" key="3">
    <source>
        <dbReference type="Proteomes" id="UP000637423"/>
    </source>
</evidence>
<dbReference type="InterPro" id="IPR036895">
    <property type="entry name" value="Uracil-DNA_glycosylase-like_sf"/>
</dbReference>
<dbReference type="Pfam" id="PF03167">
    <property type="entry name" value="UDG"/>
    <property type="match status" value="1"/>
</dbReference>
<dbReference type="SMART" id="SM00986">
    <property type="entry name" value="UDG"/>
    <property type="match status" value="1"/>
</dbReference>
<gene>
    <name evidence="2" type="ORF">GCM10011396_50240</name>
</gene>
<feature type="domain" description="Uracil-DNA glycosylase-like" evidence="1">
    <location>
        <begin position="28"/>
        <end position="184"/>
    </location>
</feature>
<comment type="caution">
    <text evidence="2">The sequence shown here is derived from an EMBL/GenBank/DDBJ whole genome shotgun (WGS) entry which is preliminary data.</text>
</comment>
<dbReference type="CDD" id="cd10033">
    <property type="entry name" value="UDG_like"/>
    <property type="match status" value="1"/>
</dbReference>
<dbReference type="EMBL" id="BMED01000007">
    <property type="protein sequence ID" value="GGC96749.1"/>
    <property type="molecule type" value="Genomic_DNA"/>
</dbReference>
<organism evidence="2 3">
    <name type="scientific">Undibacterium terreum</name>
    <dbReference type="NCBI Taxonomy" id="1224302"/>
    <lineage>
        <taxon>Bacteria</taxon>
        <taxon>Pseudomonadati</taxon>
        <taxon>Pseudomonadota</taxon>
        <taxon>Betaproteobacteria</taxon>
        <taxon>Burkholderiales</taxon>
        <taxon>Oxalobacteraceae</taxon>
        <taxon>Undibacterium</taxon>
    </lineage>
</organism>
<dbReference type="Gene3D" id="3.40.470.10">
    <property type="entry name" value="Uracil-DNA glycosylase-like domain"/>
    <property type="match status" value="1"/>
</dbReference>
<protein>
    <submittedName>
        <fullName evidence="2">Uracil-DNA glycosylase</fullName>
    </submittedName>
</protein>
<dbReference type="PANTHER" id="PTHR42160:SF1">
    <property type="entry name" value="URACIL-DNA GLYCOSYLASE SUPERFAMILY PROTEIN"/>
    <property type="match status" value="1"/>
</dbReference>
<dbReference type="Proteomes" id="UP000637423">
    <property type="component" value="Unassembled WGS sequence"/>
</dbReference>
<proteinExistence type="predicted"/>